<comment type="function">
    <text evidence="4">Exhibits S-adenosyl-L-methionine-dependent methyltransferase activity.</text>
</comment>
<evidence type="ECO:0000256" key="3">
    <source>
        <dbReference type="ARBA" id="ARBA00022679"/>
    </source>
</evidence>
<proteinExistence type="inferred from homology"/>
<dbReference type="InterPro" id="IPR011610">
    <property type="entry name" value="SAM_mthyl_Trfase_ML2640-like"/>
</dbReference>
<dbReference type="GO" id="GO:0008168">
    <property type="term" value="F:methyltransferase activity"/>
    <property type="evidence" value="ECO:0007669"/>
    <property type="project" value="UniProtKB-UniRule"/>
</dbReference>
<keyword evidence="2 4" id="KW-0489">Methyltransferase</keyword>
<keyword evidence="6" id="KW-1185">Reference proteome</keyword>
<organism evidence="5 6">
    <name type="scientific">Effusibacillus lacus</name>
    <dbReference type="NCBI Taxonomy" id="1348429"/>
    <lineage>
        <taxon>Bacteria</taxon>
        <taxon>Bacillati</taxon>
        <taxon>Bacillota</taxon>
        <taxon>Bacilli</taxon>
        <taxon>Bacillales</taxon>
        <taxon>Alicyclobacillaceae</taxon>
        <taxon>Effusibacillus</taxon>
    </lineage>
</organism>
<dbReference type="EC" id="2.1.1.-" evidence="4"/>
<dbReference type="PANTHER" id="PTHR43619">
    <property type="entry name" value="S-ADENOSYL-L-METHIONINE-DEPENDENT METHYLTRANSFERASE YKTD-RELATED"/>
    <property type="match status" value="1"/>
</dbReference>
<accession>A0A292YS03</accession>
<name>A0A292YS03_9BACL</name>
<evidence type="ECO:0000256" key="2">
    <source>
        <dbReference type="ARBA" id="ARBA00022603"/>
    </source>
</evidence>
<dbReference type="OrthoDB" id="9806164at2"/>
<dbReference type="PANTHER" id="PTHR43619:SF2">
    <property type="entry name" value="S-ADENOSYL-L-METHIONINE-DEPENDENT METHYLTRANSFERASES SUPERFAMILY PROTEIN"/>
    <property type="match status" value="1"/>
</dbReference>
<evidence type="ECO:0000313" key="6">
    <source>
        <dbReference type="Proteomes" id="UP000217785"/>
    </source>
</evidence>
<dbReference type="AlphaFoldDB" id="A0A292YS03"/>
<dbReference type="InterPro" id="IPR007213">
    <property type="entry name" value="Ppm1/Ppm2/Tcmp"/>
</dbReference>
<dbReference type="GO" id="GO:0032259">
    <property type="term" value="P:methylation"/>
    <property type="evidence" value="ECO:0007669"/>
    <property type="project" value="UniProtKB-KW"/>
</dbReference>
<reference evidence="6" key="1">
    <citation type="submission" date="2017-07" db="EMBL/GenBank/DDBJ databases">
        <title>Draft genome sequence of Effusibacillus lacus strain skLN1.</title>
        <authorList>
            <person name="Watanabe M."/>
            <person name="Kojima H."/>
            <person name="Fukui M."/>
        </authorList>
    </citation>
    <scope>NUCLEOTIDE SEQUENCE [LARGE SCALE GENOMIC DNA]</scope>
    <source>
        <strain evidence="6">skLN1</strain>
    </source>
</reference>
<comment type="similarity">
    <text evidence="1 4">Belongs to the UPF0677 family.</text>
</comment>
<dbReference type="EMBL" id="BDUF01000106">
    <property type="protein sequence ID" value="GAX91553.1"/>
    <property type="molecule type" value="Genomic_DNA"/>
</dbReference>
<gene>
    <name evidence="5" type="ORF">EFBL_3243</name>
</gene>
<evidence type="ECO:0000256" key="4">
    <source>
        <dbReference type="RuleBase" id="RU362030"/>
    </source>
</evidence>
<dbReference type="Gene3D" id="3.40.50.150">
    <property type="entry name" value="Vaccinia Virus protein VP39"/>
    <property type="match status" value="1"/>
</dbReference>
<dbReference type="SUPFAM" id="SSF53335">
    <property type="entry name" value="S-adenosyl-L-methionine-dependent methyltransferases"/>
    <property type="match status" value="1"/>
</dbReference>
<comment type="caution">
    <text evidence="5">The sequence shown here is derived from an EMBL/GenBank/DDBJ whole genome shotgun (WGS) entry which is preliminary data.</text>
</comment>
<keyword evidence="3 5" id="KW-0808">Transferase</keyword>
<dbReference type="InterPro" id="IPR029063">
    <property type="entry name" value="SAM-dependent_MTases_sf"/>
</dbReference>
<protein>
    <recommendedName>
        <fullName evidence="4">S-adenosyl-L-methionine-dependent methyltransferase</fullName>
        <ecNumber evidence="4">2.1.1.-</ecNumber>
    </recommendedName>
</protein>
<dbReference type="Pfam" id="PF04072">
    <property type="entry name" value="LCM"/>
    <property type="match status" value="1"/>
</dbReference>
<dbReference type="RefSeq" id="WP_096183478.1">
    <property type="nucleotide sequence ID" value="NZ_BDUF01000106.1"/>
</dbReference>
<dbReference type="Proteomes" id="UP000217785">
    <property type="component" value="Unassembled WGS sequence"/>
</dbReference>
<dbReference type="NCBIfam" id="TIGR00027">
    <property type="entry name" value="mthyl_TIGR00027"/>
    <property type="match status" value="1"/>
</dbReference>
<sequence length="305" mass="34791">MEDSQVKRTALMSAYLRGYHAVHNVPKIFDDFLAYRLLTEEELAAFDQAMVTALAAIDPARAALFPDRADAVACMIQSFFPTSLFLSRARYTEDSLKMAVRQGVKQYVILGAGMDTFAFRCPEIVQHIEVFEVDHPTTQAFKRRRLTELGWEPPAHLHFVPVDFTSENLETALTRSSYDRKAPSFFSWLGVIHYLPRDAVFTTLRTIANICPAGSRVIFDYWDTDAFVAEKAAKRVKLMQDMVRRAGEPMLTGLNPSTLAEELQFVGLRLQEQLSPLEIQERYFQGRTDDYYAYEHAYFASAVVE</sequence>
<evidence type="ECO:0000313" key="5">
    <source>
        <dbReference type="EMBL" id="GAX91553.1"/>
    </source>
</evidence>
<keyword evidence="4" id="KW-0949">S-adenosyl-L-methionine</keyword>
<evidence type="ECO:0000256" key="1">
    <source>
        <dbReference type="ARBA" id="ARBA00008138"/>
    </source>
</evidence>